<dbReference type="AlphaFoldDB" id="A0AAW1MC72"/>
<evidence type="ECO:0000256" key="24">
    <source>
        <dbReference type="PIRSR" id="PIRSR015582-1"/>
    </source>
</evidence>
<sequence length="326" mass="36973">MTFHKSLCLITKNSLLQRIIKENIQISKRWYLPRRALMYVPGDDTRKLNKAFKIDVDCIVMDFEDGVAANRKEVARNTIRKLLENGKPVKPRNYDWAIRINSVPSGLCKDDLEVILTADSVPDSILLPKVDTVSDIQYFTDAVNLYMKHDKQINLIMYIETAMAMINLPELCNSTINLSKSSKFRLSTLIFGSDDFCANIGITRTNESTEILYARQKLVLVAKAYGLQAIDMVYIMYKDFEGLKKQSAEGARMGYTGKQVIHPAQVPIVQDAFMPNQKQIEWATGVIKAFEEHQKSGKGAFNYDGVMIDMPTMKQAQNIINLVKSV</sequence>
<dbReference type="GO" id="GO:0016787">
    <property type="term" value="F:hydrolase activity"/>
    <property type="evidence" value="ECO:0007669"/>
    <property type="project" value="UniProtKB-KW"/>
</dbReference>
<name>A0AAW1MC72_POPJA</name>
<evidence type="ECO:0000256" key="10">
    <source>
        <dbReference type="ARBA" id="ARBA00022990"/>
    </source>
</evidence>
<evidence type="ECO:0000256" key="16">
    <source>
        <dbReference type="ARBA" id="ARBA00055540"/>
    </source>
</evidence>
<comment type="similarity">
    <text evidence="17">Belongs to the HpcH/HpaI aldolase family. Citrate lyase beta subunit-like subfamily.</text>
</comment>
<feature type="domain" description="HpcH/HpaI aldolase/citrate lyase" evidence="26">
    <location>
        <begin position="35"/>
        <end position="263"/>
    </location>
</feature>
<dbReference type="EC" id="4.1.3.25" evidence="19"/>
<comment type="subcellular location">
    <subcellularLocation>
        <location evidence="2">Mitochondrion</location>
    </subcellularLocation>
</comment>
<keyword evidence="8 25" id="KW-0460">Magnesium</keyword>
<evidence type="ECO:0000256" key="15">
    <source>
        <dbReference type="ARBA" id="ARBA00051672"/>
    </source>
</evidence>
<dbReference type="Gene3D" id="3.20.20.60">
    <property type="entry name" value="Phosphoenolpyruvate-binding domains"/>
    <property type="match status" value="1"/>
</dbReference>
<dbReference type="InterPro" id="IPR005000">
    <property type="entry name" value="Aldolase/citrate-lyase_domain"/>
</dbReference>
<gene>
    <name evidence="27" type="ORF">QE152_g8204</name>
</gene>
<comment type="catalytic activity">
    <reaction evidence="13">
        <text>glyoxylate + acetyl-CoA + H2O = (S)-malate + CoA + H(+)</text>
        <dbReference type="Rhea" id="RHEA:18181"/>
        <dbReference type="ChEBI" id="CHEBI:15377"/>
        <dbReference type="ChEBI" id="CHEBI:15378"/>
        <dbReference type="ChEBI" id="CHEBI:15589"/>
        <dbReference type="ChEBI" id="CHEBI:36655"/>
        <dbReference type="ChEBI" id="CHEBI:57287"/>
        <dbReference type="ChEBI" id="CHEBI:57288"/>
        <dbReference type="EC" id="2.3.3.9"/>
    </reaction>
</comment>
<evidence type="ECO:0000256" key="12">
    <source>
        <dbReference type="ARBA" id="ARBA00023239"/>
    </source>
</evidence>
<dbReference type="GO" id="GO:0106064">
    <property type="term" value="P:regulation of cobalamin metabolic process"/>
    <property type="evidence" value="ECO:0007669"/>
    <property type="project" value="UniProtKB-ARBA"/>
</dbReference>
<dbReference type="Proteomes" id="UP001458880">
    <property type="component" value="Unassembled WGS sequence"/>
</dbReference>
<dbReference type="GO" id="GO:0004474">
    <property type="term" value="F:malate synthase activity"/>
    <property type="evidence" value="ECO:0007669"/>
    <property type="project" value="UniProtKB-EC"/>
</dbReference>
<proteinExistence type="inferred from homology"/>
<comment type="caution">
    <text evidence="27">The sequence shown here is derived from an EMBL/GenBank/DDBJ whole genome shotgun (WGS) entry which is preliminary data.</text>
</comment>
<dbReference type="GO" id="GO:0046872">
    <property type="term" value="F:metal ion binding"/>
    <property type="evidence" value="ECO:0007669"/>
    <property type="project" value="UniProtKB-KW"/>
</dbReference>
<evidence type="ECO:0000256" key="5">
    <source>
        <dbReference type="ARBA" id="ARBA00022679"/>
    </source>
</evidence>
<evidence type="ECO:0000313" key="28">
    <source>
        <dbReference type="Proteomes" id="UP001458880"/>
    </source>
</evidence>
<feature type="binding site" evidence="24">
    <location>
        <position position="99"/>
    </location>
    <ligand>
        <name>substrate</name>
    </ligand>
</feature>
<dbReference type="InterPro" id="IPR015813">
    <property type="entry name" value="Pyrv/PenolPyrv_kinase-like_dom"/>
</dbReference>
<dbReference type="PIRSF" id="PIRSF015582">
    <property type="entry name" value="Cit_lyase_B"/>
    <property type="match status" value="1"/>
</dbReference>
<protein>
    <recommendedName>
        <fullName evidence="20">Citramalyl-CoA lyase, mitochondrial</fullName>
        <ecNumber evidence="4">2.3.3.9</ecNumber>
        <ecNumber evidence="18">3.1.2.30</ecNumber>
        <ecNumber evidence="19">4.1.3.25</ecNumber>
    </recommendedName>
    <alternativeName>
        <fullName evidence="22">(3S)-malyl-CoA thioesterase</fullName>
    </alternativeName>
    <alternativeName>
        <fullName evidence="23">Beta-methylmalate synthase</fullName>
    </alternativeName>
    <alternativeName>
        <fullName evidence="21">Malate synthase</fullName>
    </alternativeName>
</protein>
<dbReference type="GO" id="GO:0005739">
    <property type="term" value="C:mitochondrion"/>
    <property type="evidence" value="ECO:0007669"/>
    <property type="project" value="UniProtKB-SubCell"/>
</dbReference>
<organism evidence="27 28">
    <name type="scientific">Popillia japonica</name>
    <name type="common">Japanese beetle</name>
    <dbReference type="NCBI Taxonomy" id="7064"/>
    <lineage>
        <taxon>Eukaryota</taxon>
        <taxon>Metazoa</taxon>
        <taxon>Ecdysozoa</taxon>
        <taxon>Arthropoda</taxon>
        <taxon>Hexapoda</taxon>
        <taxon>Insecta</taxon>
        <taxon>Pterygota</taxon>
        <taxon>Neoptera</taxon>
        <taxon>Endopterygota</taxon>
        <taxon>Coleoptera</taxon>
        <taxon>Polyphaga</taxon>
        <taxon>Scarabaeiformia</taxon>
        <taxon>Scarabaeidae</taxon>
        <taxon>Rutelinae</taxon>
        <taxon>Popillia</taxon>
    </lineage>
</organism>
<dbReference type="EMBL" id="JASPKY010000064">
    <property type="protein sequence ID" value="KAK9743995.1"/>
    <property type="molecule type" value="Genomic_DNA"/>
</dbReference>
<evidence type="ECO:0000256" key="25">
    <source>
        <dbReference type="PIRSR" id="PIRSR015582-2"/>
    </source>
</evidence>
<comment type="subunit">
    <text evidence="3">Homotrimer.</text>
</comment>
<dbReference type="InterPro" id="IPR040442">
    <property type="entry name" value="Pyrv_kinase-like_dom_sf"/>
</dbReference>
<keyword evidence="9" id="KW-0809">Transit peptide</keyword>
<dbReference type="SUPFAM" id="SSF51621">
    <property type="entry name" value="Phosphoenolpyruvate/pyruvate domain"/>
    <property type="match status" value="1"/>
</dbReference>
<keyword evidence="11" id="KW-0496">Mitochondrion</keyword>
<evidence type="ECO:0000256" key="19">
    <source>
        <dbReference type="ARBA" id="ARBA00066840"/>
    </source>
</evidence>
<evidence type="ECO:0000256" key="14">
    <source>
        <dbReference type="ARBA" id="ARBA00051623"/>
    </source>
</evidence>
<dbReference type="Pfam" id="PF03328">
    <property type="entry name" value="HpcH_HpaI"/>
    <property type="match status" value="1"/>
</dbReference>
<evidence type="ECO:0000256" key="18">
    <source>
        <dbReference type="ARBA" id="ARBA00066460"/>
    </source>
</evidence>
<keyword evidence="6 25" id="KW-0479">Metal-binding</keyword>
<evidence type="ECO:0000256" key="11">
    <source>
        <dbReference type="ARBA" id="ARBA00023128"/>
    </source>
</evidence>
<evidence type="ECO:0000256" key="8">
    <source>
        <dbReference type="ARBA" id="ARBA00022842"/>
    </source>
</evidence>
<evidence type="ECO:0000256" key="9">
    <source>
        <dbReference type="ARBA" id="ARBA00022946"/>
    </source>
</evidence>
<comment type="catalytic activity">
    <reaction evidence="14">
        <text>propanoyl-CoA + glyoxylate + H2O = 3-methylmalate + CoA + H(+)</text>
        <dbReference type="Rhea" id="RHEA:47628"/>
        <dbReference type="ChEBI" id="CHEBI:15377"/>
        <dbReference type="ChEBI" id="CHEBI:15378"/>
        <dbReference type="ChEBI" id="CHEBI:36655"/>
        <dbReference type="ChEBI" id="CHEBI:57287"/>
        <dbReference type="ChEBI" id="CHEBI:57392"/>
        <dbReference type="ChEBI" id="CHEBI:87810"/>
    </reaction>
</comment>
<keyword evidence="28" id="KW-1185">Reference proteome</keyword>
<dbReference type="InterPro" id="IPR011206">
    <property type="entry name" value="Citrate_lyase_beta/mcl1/mcl2"/>
</dbReference>
<evidence type="ECO:0000313" key="27">
    <source>
        <dbReference type="EMBL" id="KAK9743995.1"/>
    </source>
</evidence>
<dbReference type="EC" id="2.3.3.9" evidence="4"/>
<dbReference type="FunFam" id="3.20.20.60:FF:000014">
    <property type="entry name" value="Citrate lyase subunit beta-like protein"/>
    <property type="match status" value="1"/>
</dbReference>
<evidence type="ECO:0000256" key="22">
    <source>
        <dbReference type="ARBA" id="ARBA00076788"/>
    </source>
</evidence>
<evidence type="ECO:0000256" key="20">
    <source>
        <dbReference type="ARBA" id="ARBA00072098"/>
    </source>
</evidence>
<evidence type="ECO:0000256" key="17">
    <source>
        <dbReference type="ARBA" id="ARBA00061542"/>
    </source>
</evidence>
<dbReference type="PANTHER" id="PTHR11105:SF0">
    <property type="entry name" value="CITRAMALYL-COA LYASE, MITOCHONDRIAL"/>
    <property type="match status" value="1"/>
</dbReference>
<evidence type="ECO:0000259" key="26">
    <source>
        <dbReference type="Pfam" id="PF03328"/>
    </source>
</evidence>
<evidence type="ECO:0000256" key="3">
    <source>
        <dbReference type="ARBA" id="ARBA00011233"/>
    </source>
</evidence>
<feature type="binding site" evidence="25">
    <location>
        <position position="195"/>
    </location>
    <ligand>
        <name>Mg(2+)</name>
        <dbReference type="ChEBI" id="CHEBI:18420"/>
    </ligand>
</feature>
<evidence type="ECO:0000256" key="6">
    <source>
        <dbReference type="ARBA" id="ARBA00022723"/>
    </source>
</evidence>
<feature type="binding site" evidence="24">
    <location>
        <position position="170"/>
    </location>
    <ligand>
        <name>substrate</name>
    </ligand>
</feature>
<evidence type="ECO:0000256" key="4">
    <source>
        <dbReference type="ARBA" id="ARBA00012636"/>
    </source>
</evidence>
<evidence type="ECO:0000256" key="13">
    <source>
        <dbReference type="ARBA" id="ARBA00047918"/>
    </source>
</evidence>
<evidence type="ECO:0000256" key="7">
    <source>
        <dbReference type="ARBA" id="ARBA00022801"/>
    </source>
</evidence>
<evidence type="ECO:0000256" key="2">
    <source>
        <dbReference type="ARBA" id="ARBA00004173"/>
    </source>
</evidence>
<reference evidence="27 28" key="1">
    <citation type="journal article" date="2024" name="BMC Genomics">
        <title>De novo assembly and annotation of Popillia japonica's genome with initial clues to its potential as an invasive pest.</title>
        <authorList>
            <person name="Cucini C."/>
            <person name="Boschi S."/>
            <person name="Funari R."/>
            <person name="Cardaioli E."/>
            <person name="Iannotti N."/>
            <person name="Marturano G."/>
            <person name="Paoli F."/>
            <person name="Bruttini M."/>
            <person name="Carapelli A."/>
            <person name="Frati F."/>
            <person name="Nardi F."/>
        </authorList>
    </citation>
    <scope>NUCLEOTIDE SEQUENCE [LARGE SCALE GENOMIC DNA]</scope>
    <source>
        <strain evidence="27">DMR45628</strain>
    </source>
</reference>
<dbReference type="InterPro" id="IPR040186">
    <property type="entry name" value="Citramalyl-CoA_lyase"/>
</dbReference>
<keyword evidence="10" id="KW-0007">Acetylation</keyword>
<keyword evidence="7" id="KW-0378">Hydrolase</keyword>
<dbReference type="GO" id="GO:0047777">
    <property type="term" value="F:(S)-citramalyl-CoA lyase activity"/>
    <property type="evidence" value="ECO:0007669"/>
    <property type="project" value="UniProtKB-EC"/>
</dbReference>
<evidence type="ECO:0000256" key="23">
    <source>
        <dbReference type="ARBA" id="ARBA00083020"/>
    </source>
</evidence>
<feature type="binding site" evidence="25">
    <location>
        <position position="170"/>
    </location>
    <ligand>
        <name>Mg(2+)</name>
        <dbReference type="ChEBI" id="CHEBI:18420"/>
    </ligand>
</feature>
<comment type="catalytic activity">
    <reaction evidence="15">
        <text>(3S)-citramalyl-CoA = pyruvate + acetyl-CoA</text>
        <dbReference type="Rhea" id="RHEA:22612"/>
        <dbReference type="ChEBI" id="CHEBI:15361"/>
        <dbReference type="ChEBI" id="CHEBI:57288"/>
        <dbReference type="ChEBI" id="CHEBI:58668"/>
        <dbReference type="EC" id="4.1.3.25"/>
    </reaction>
</comment>
<comment type="cofactor">
    <cofactor evidence="1">
        <name>Mg(2+)</name>
        <dbReference type="ChEBI" id="CHEBI:18420"/>
    </cofactor>
</comment>
<dbReference type="EC" id="3.1.2.30" evidence="18"/>
<keyword evidence="5" id="KW-0808">Transferase</keyword>
<dbReference type="PANTHER" id="PTHR11105">
    <property type="entry name" value="CITRATE LYASE SUBUNIT BETA-RELATED"/>
    <property type="match status" value="1"/>
</dbReference>
<evidence type="ECO:0000256" key="21">
    <source>
        <dbReference type="ARBA" id="ARBA00076231"/>
    </source>
</evidence>
<accession>A0AAW1MC72</accession>
<comment type="function">
    <text evidence="16">Mitochondrial citramalyl-CoA lyase indirectly involved in the vitamin B12 metabolism. Converts citramalyl-CoA into acetyl-CoA and pyruvate in the C5-dicarboxylate catabolism pathway. The C5-dicarboxylate catabolism pathway is required to detoxify itaconate, a vitamin B12-poisoning metabolite. Also acts as a malate synthase in vitro, converting glyoxylate and acetyl-CoA to malate. Also displays malyl-CoA thioesterase activity. Also acts as a beta-methylmalate synthase in vitro, by mediating conversion of glyoxylate and propionyl-CoA to beta-methylmalate. Also has very weak citramalate synthase activity in vitro.</text>
</comment>
<keyword evidence="12 27" id="KW-0456">Lyase</keyword>
<evidence type="ECO:0000256" key="1">
    <source>
        <dbReference type="ARBA" id="ARBA00001946"/>
    </source>
</evidence>